<evidence type="ECO:0000313" key="9">
    <source>
        <dbReference type="EMBL" id="KRZ54668.1"/>
    </source>
</evidence>
<proteinExistence type="inferred from homology"/>
<organism evidence="9 10">
    <name type="scientific">Trichinella nativa</name>
    <dbReference type="NCBI Taxonomy" id="6335"/>
    <lineage>
        <taxon>Eukaryota</taxon>
        <taxon>Metazoa</taxon>
        <taxon>Ecdysozoa</taxon>
        <taxon>Nematoda</taxon>
        <taxon>Enoplea</taxon>
        <taxon>Dorylaimia</taxon>
        <taxon>Trichinellida</taxon>
        <taxon>Trichinellidae</taxon>
        <taxon>Trichinella</taxon>
    </lineage>
</organism>
<comment type="caution">
    <text evidence="9">The sequence shown here is derived from an EMBL/GenBank/DDBJ whole genome shotgun (WGS) entry which is preliminary data.</text>
</comment>
<accession>A0A0V1L5V4</accession>
<dbReference type="GO" id="GO:0000030">
    <property type="term" value="F:mannosyltransferase activity"/>
    <property type="evidence" value="ECO:0007669"/>
    <property type="project" value="TreeGrafter"/>
</dbReference>
<gene>
    <name evidence="9" type="primary">Dpy19l1</name>
    <name evidence="9" type="ORF">T02_2003</name>
</gene>
<evidence type="ECO:0000313" key="10">
    <source>
        <dbReference type="Proteomes" id="UP000054721"/>
    </source>
</evidence>
<dbReference type="AlphaFoldDB" id="A0A0V1L5V4"/>
<comment type="subcellular location">
    <subcellularLocation>
        <location evidence="1">Membrane</location>
        <topology evidence="1">Multi-pass membrane protein</topology>
    </subcellularLocation>
</comment>
<keyword evidence="3" id="KW-0328">Glycosyltransferase</keyword>
<dbReference type="PANTHER" id="PTHR31488">
    <property type="entry name" value="DPY-19-LIKE 1, LIKE (H. SAPIENS)"/>
    <property type="match status" value="1"/>
</dbReference>
<keyword evidence="6 8" id="KW-1133">Transmembrane helix</keyword>
<feature type="transmembrane region" description="Helical" evidence="8">
    <location>
        <begin position="221"/>
        <end position="238"/>
    </location>
</feature>
<feature type="transmembrane region" description="Helical" evidence="8">
    <location>
        <begin position="31"/>
        <end position="50"/>
    </location>
</feature>
<evidence type="ECO:0000256" key="5">
    <source>
        <dbReference type="ARBA" id="ARBA00022692"/>
    </source>
</evidence>
<protein>
    <submittedName>
        <fullName evidence="9">C-mannosyltransferase dpy-19</fullName>
    </submittedName>
</protein>
<evidence type="ECO:0000256" key="3">
    <source>
        <dbReference type="ARBA" id="ARBA00022676"/>
    </source>
</evidence>
<dbReference type="OrthoDB" id="6019623at2759"/>
<feature type="transmembrane region" description="Helical" evidence="8">
    <location>
        <begin position="377"/>
        <end position="394"/>
    </location>
</feature>
<reference evidence="9 10" key="1">
    <citation type="submission" date="2015-05" db="EMBL/GenBank/DDBJ databases">
        <title>Evolution of Trichinella species and genotypes.</title>
        <authorList>
            <person name="Korhonen P.K."/>
            <person name="Edoardo P."/>
            <person name="Giuseppe L.R."/>
            <person name="Gasser R.B."/>
        </authorList>
    </citation>
    <scope>NUCLEOTIDE SEQUENCE [LARGE SCALE GENOMIC DNA]</scope>
    <source>
        <strain evidence="9">ISS10</strain>
    </source>
</reference>
<dbReference type="PANTHER" id="PTHR31488:SF1">
    <property type="entry name" value="C-MANNOSYLTRANSFERASE DPY19L1"/>
    <property type="match status" value="1"/>
</dbReference>
<dbReference type="InterPro" id="IPR018732">
    <property type="entry name" value="Dpy-19/Dpy-19-like"/>
</dbReference>
<evidence type="ECO:0000256" key="4">
    <source>
        <dbReference type="ARBA" id="ARBA00022679"/>
    </source>
</evidence>
<dbReference type="Pfam" id="PF10034">
    <property type="entry name" value="Dpy19"/>
    <property type="match status" value="1"/>
</dbReference>
<feature type="non-terminal residue" evidence="9">
    <location>
        <position position="509"/>
    </location>
</feature>
<keyword evidence="5 8" id="KW-0812">Transmembrane</keyword>
<feature type="transmembrane region" description="Helical" evidence="8">
    <location>
        <begin position="283"/>
        <end position="303"/>
    </location>
</feature>
<evidence type="ECO:0000256" key="8">
    <source>
        <dbReference type="SAM" id="Phobius"/>
    </source>
</evidence>
<dbReference type="GO" id="GO:0005637">
    <property type="term" value="C:nuclear inner membrane"/>
    <property type="evidence" value="ECO:0007669"/>
    <property type="project" value="TreeGrafter"/>
</dbReference>
<feature type="transmembrane region" description="Helical" evidence="8">
    <location>
        <begin position="173"/>
        <end position="201"/>
    </location>
</feature>
<dbReference type="EMBL" id="JYDW01000132">
    <property type="protein sequence ID" value="KRZ54668.1"/>
    <property type="molecule type" value="Genomic_DNA"/>
</dbReference>
<keyword evidence="7 8" id="KW-0472">Membrane</keyword>
<comment type="similarity">
    <text evidence="2">Belongs to the dpy-19 family.</text>
</comment>
<keyword evidence="4" id="KW-0808">Transferase</keyword>
<dbReference type="Proteomes" id="UP000054721">
    <property type="component" value="Unassembled WGS sequence"/>
</dbReference>
<name>A0A0V1L5V4_9BILA</name>
<keyword evidence="10" id="KW-1185">Reference proteome</keyword>
<sequence>MTSKVKKRDALNSYRKELSQGASSKNGNKAYIWKSLLVVILAILCGVIHGKHAADMFERSTHFSHLADFEREMLFRTEMGFYYSFYKYLVNAKSFKEGLIALTRDNQTEYGREINALKRFNLYPEIIISAMYRVFKSITKYWKIPTQICWQVKRDVHLSPVTSCEGIGNQMFFYIYMVYFLAGLFASIALATVVGSLIMLYVEQLLLKGCFFKLANFSKPFTFAFGVVCVKFFIGKLLRTEDDAHIFDLLRAKIFGLHTFDTLLYTCAAEFDFLPFEYFKKTSATLLLPIAFVICISGVYILFFKQLLKENKTSKPISSSTAMIIFNMIQLACFALMAGMIMRLKLFLTPQMCIIVSLLFSEKFLCDIVGFQVKKRWFFAACIALLSCMSVAGIRNINEERNIIGEFENADMENLFDWINTRTLPNAVFACSIPLSANLKLTTERPIVIHPHYEDAELRDNCSQTDIWDYVDAKSRGKSESICRRLLADDQKFLPVVYSHGGYFVFKVQ</sequence>
<evidence type="ECO:0000256" key="6">
    <source>
        <dbReference type="ARBA" id="ARBA00022989"/>
    </source>
</evidence>
<evidence type="ECO:0000256" key="1">
    <source>
        <dbReference type="ARBA" id="ARBA00004141"/>
    </source>
</evidence>
<feature type="transmembrane region" description="Helical" evidence="8">
    <location>
        <begin position="324"/>
        <end position="342"/>
    </location>
</feature>
<evidence type="ECO:0000256" key="7">
    <source>
        <dbReference type="ARBA" id="ARBA00023136"/>
    </source>
</evidence>
<evidence type="ECO:0000256" key="2">
    <source>
        <dbReference type="ARBA" id="ARBA00008744"/>
    </source>
</evidence>